<proteinExistence type="predicted"/>
<keyword evidence="2" id="KW-1185">Reference proteome</keyword>
<dbReference type="EMBL" id="JBAHYK010000741">
    <property type="protein sequence ID" value="KAL0571610.1"/>
    <property type="molecule type" value="Genomic_DNA"/>
</dbReference>
<dbReference type="Proteomes" id="UP001465976">
    <property type="component" value="Unassembled WGS sequence"/>
</dbReference>
<sequence length="236" mass="26974">MNPYDSNPWLKRLSGIQTALIEDHYCVYLPFTDFTTFSWRHVGTNDNIRSWILRSVEFELMDYDAMDEDIHGLGGWINGEARMDITDVGADEQSALESNMVAETTTYKFQHEITSMVVLARVCKDNSVQKTIVLEPIQEHGSLRHDFERCIHVICEVMMLAAKRDFTLTGVVSNGKLIIQSDAVRCEVGAVVELSFTIIHTVLATHSEDVFRALFDSVRIVRPLTPEEAYTYVHYY</sequence>
<accession>A0ABR3F8L5</accession>
<evidence type="ECO:0000313" key="2">
    <source>
        <dbReference type="Proteomes" id="UP001465976"/>
    </source>
</evidence>
<evidence type="ECO:0000313" key="1">
    <source>
        <dbReference type="EMBL" id="KAL0571610.1"/>
    </source>
</evidence>
<gene>
    <name evidence="1" type="ORF">V5O48_010344</name>
</gene>
<reference evidence="1 2" key="1">
    <citation type="submission" date="2024-02" db="EMBL/GenBank/DDBJ databases">
        <title>A draft genome for the cacao thread blight pathogen Marasmius crinis-equi.</title>
        <authorList>
            <person name="Cohen S.P."/>
            <person name="Baruah I.K."/>
            <person name="Amoako-Attah I."/>
            <person name="Bukari Y."/>
            <person name="Meinhardt L.W."/>
            <person name="Bailey B.A."/>
        </authorList>
    </citation>
    <scope>NUCLEOTIDE SEQUENCE [LARGE SCALE GENOMIC DNA]</scope>
    <source>
        <strain evidence="1 2">GH-76</strain>
    </source>
</reference>
<protein>
    <submittedName>
        <fullName evidence="1">Uncharacterized protein</fullName>
    </submittedName>
</protein>
<name>A0ABR3F8L5_9AGAR</name>
<organism evidence="1 2">
    <name type="scientific">Marasmius crinis-equi</name>
    <dbReference type="NCBI Taxonomy" id="585013"/>
    <lineage>
        <taxon>Eukaryota</taxon>
        <taxon>Fungi</taxon>
        <taxon>Dikarya</taxon>
        <taxon>Basidiomycota</taxon>
        <taxon>Agaricomycotina</taxon>
        <taxon>Agaricomycetes</taxon>
        <taxon>Agaricomycetidae</taxon>
        <taxon>Agaricales</taxon>
        <taxon>Marasmiineae</taxon>
        <taxon>Marasmiaceae</taxon>
        <taxon>Marasmius</taxon>
    </lineage>
</organism>
<comment type="caution">
    <text evidence="1">The sequence shown here is derived from an EMBL/GenBank/DDBJ whole genome shotgun (WGS) entry which is preliminary data.</text>
</comment>